<name>A0A0E9UVR2_ANGAN</name>
<evidence type="ECO:0000313" key="1">
    <source>
        <dbReference type="EMBL" id="JAH69831.1"/>
    </source>
</evidence>
<dbReference type="EMBL" id="GBXM01038746">
    <property type="protein sequence ID" value="JAH69831.1"/>
    <property type="molecule type" value="Transcribed_RNA"/>
</dbReference>
<organism evidence="1">
    <name type="scientific">Anguilla anguilla</name>
    <name type="common">European freshwater eel</name>
    <name type="synonym">Muraena anguilla</name>
    <dbReference type="NCBI Taxonomy" id="7936"/>
    <lineage>
        <taxon>Eukaryota</taxon>
        <taxon>Metazoa</taxon>
        <taxon>Chordata</taxon>
        <taxon>Craniata</taxon>
        <taxon>Vertebrata</taxon>
        <taxon>Euteleostomi</taxon>
        <taxon>Actinopterygii</taxon>
        <taxon>Neopterygii</taxon>
        <taxon>Teleostei</taxon>
        <taxon>Anguilliformes</taxon>
        <taxon>Anguillidae</taxon>
        <taxon>Anguilla</taxon>
    </lineage>
</organism>
<reference evidence="1" key="2">
    <citation type="journal article" date="2015" name="Fish Shellfish Immunol.">
        <title>Early steps in the European eel (Anguilla anguilla)-Vibrio vulnificus interaction in the gills: Role of the RtxA13 toxin.</title>
        <authorList>
            <person name="Callol A."/>
            <person name="Pajuelo D."/>
            <person name="Ebbesson L."/>
            <person name="Teles M."/>
            <person name="MacKenzie S."/>
            <person name="Amaro C."/>
        </authorList>
    </citation>
    <scope>NUCLEOTIDE SEQUENCE</scope>
</reference>
<protein>
    <submittedName>
        <fullName evidence="1">Uncharacterized protein</fullName>
    </submittedName>
</protein>
<sequence length="43" mass="4953">MCVQHFWGLRYRAWGGVVSRLDCVQANSEQVWACAWVRPVSSL</sequence>
<accession>A0A0E9UVR2</accession>
<proteinExistence type="predicted"/>
<dbReference type="AlphaFoldDB" id="A0A0E9UVR2"/>
<reference evidence="1" key="1">
    <citation type="submission" date="2014-11" db="EMBL/GenBank/DDBJ databases">
        <authorList>
            <person name="Amaro Gonzalez C."/>
        </authorList>
    </citation>
    <scope>NUCLEOTIDE SEQUENCE</scope>
</reference>